<proteinExistence type="predicted"/>
<comment type="caution">
    <text evidence="2">The sequence shown here is derived from an EMBL/GenBank/DDBJ whole genome shotgun (WGS) entry which is preliminary data.</text>
</comment>
<sequence>MAADDPLHCPDFAKSPFRGTHPVEPVLLKALSMHKNEETGASDVLALKNLRSNTIKFLERQYQRIQEAVNDLVRFVEDQKVSGGLLDPAKSPLFESSPGAQSEVLVLSKNYAESLDREITAATKIAICKLNGQHEKRFELLPWEIAIKECTSAYRDGDVEEFVANLKFVVDDMDTQYLAIRNGPDYTAEMNVEPSRCDERIAWDKVEPDMDIKKAEIQGRGGRRGCRKSLRSDSYLDTDFSQ</sequence>
<feature type="region of interest" description="Disordered" evidence="1">
    <location>
        <begin position="217"/>
        <end position="242"/>
    </location>
</feature>
<dbReference type="EMBL" id="PQXO01000386">
    <property type="protein sequence ID" value="TGO85533.1"/>
    <property type="molecule type" value="Genomic_DNA"/>
</dbReference>
<protein>
    <submittedName>
        <fullName evidence="2">Uncharacterized protein</fullName>
    </submittedName>
</protein>
<evidence type="ECO:0000313" key="2">
    <source>
        <dbReference type="EMBL" id="TGO85533.1"/>
    </source>
</evidence>
<accession>A0A4Z1KHE6</accession>
<evidence type="ECO:0000256" key="1">
    <source>
        <dbReference type="SAM" id="MobiDB-lite"/>
    </source>
</evidence>
<name>A0A4Z1KHE6_9HELO</name>
<organism evidence="2 3">
    <name type="scientific">Botrytis porri</name>
    <dbReference type="NCBI Taxonomy" id="87229"/>
    <lineage>
        <taxon>Eukaryota</taxon>
        <taxon>Fungi</taxon>
        <taxon>Dikarya</taxon>
        <taxon>Ascomycota</taxon>
        <taxon>Pezizomycotina</taxon>
        <taxon>Leotiomycetes</taxon>
        <taxon>Helotiales</taxon>
        <taxon>Sclerotiniaceae</taxon>
        <taxon>Botrytis</taxon>
    </lineage>
</organism>
<reference evidence="2 3" key="1">
    <citation type="submission" date="2017-12" db="EMBL/GenBank/DDBJ databases">
        <title>Comparative genomics of Botrytis spp.</title>
        <authorList>
            <person name="Valero-Jimenez C.A."/>
            <person name="Tapia P."/>
            <person name="Veloso J."/>
            <person name="Silva-Moreno E."/>
            <person name="Staats M."/>
            <person name="Valdes J.H."/>
            <person name="Van Kan J.A.L."/>
        </authorList>
    </citation>
    <scope>NUCLEOTIDE SEQUENCE [LARGE SCALE GENOMIC DNA]</scope>
    <source>
        <strain evidence="2 3">MUCL3349</strain>
    </source>
</reference>
<evidence type="ECO:0000313" key="3">
    <source>
        <dbReference type="Proteomes" id="UP000297280"/>
    </source>
</evidence>
<gene>
    <name evidence="2" type="ORF">BPOR_0387g00040</name>
</gene>
<keyword evidence="3" id="KW-1185">Reference proteome</keyword>
<dbReference type="AlphaFoldDB" id="A0A4Z1KHE6"/>
<dbReference type="Proteomes" id="UP000297280">
    <property type="component" value="Unassembled WGS sequence"/>
</dbReference>